<proteinExistence type="predicted"/>
<dbReference type="OrthoDB" id="961309at2"/>
<keyword evidence="2" id="KW-1185">Reference proteome</keyword>
<comment type="caution">
    <text evidence="1">The sequence shown here is derived from an EMBL/GenBank/DDBJ whole genome shotgun (WGS) entry which is preliminary data.</text>
</comment>
<reference evidence="1 2" key="1">
    <citation type="submission" date="2013-04" db="EMBL/GenBank/DDBJ databases">
        <title>Zunongwangia sp. 22II14-10F7 Genome Sequencing.</title>
        <authorList>
            <person name="Lai Q."/>
            <person name="Shao Z."/>
        </authorList>
    </citation>
    <scope>NUCLEOTIDE SEQUENCE [LARGE SCALE GENOMIC DNA]</scope>
    <source>
        <strain evidence="1 2">22II14-10F7</strain>
    </source>
</reference>
<name>A0A1Y1SXL8_9FLAO</name>
<gene>
    <name evidence="1" type="ORF">IIF7_20429</name>
</gene>
<dbReference type="Proteomes" id="UP000192746">
    <property type="component" value="Unassembled WGS sequence"/>
</dbReference>
<protein>
    <submittedName>
        <fullName evidence="1">Uncharacterized protein</fullName>
    </submittedName>
</protein>
<accession>A0A1Y1SXL8</accession>
<dbReference type="EMBL" id="ARYN01000051">
    <property type="protein sequence ID" value="ORL43511.1"/>
    <property type="molecule type" value="Genomic_DNA"/>
</dbReference>
<sequence>MEKPTSALISEIAGEIDCGNECYYHLTTKQLICIPNPDLLASADEEFYDNFYKSDIEKIASSRDKYLKFEVLTSHESFKIMEEFAHSLADLAMKNKLIQIL</sequence>
<feature type="non-terminal residue" evidence="1">
    <location>
        <position position="101"/>
    </location>
</feature>
<dbReference type="RefSeq" id="WP_084843535.1">
    <property type="nucleotide sequence ID" value="NZ_ARYN01000051.1"/>
</dbReference>
<evidence type="ECO:0000313" key="2">
    <source>
        <dbReference type="Proteomes" id="UP000192746"/>
    </source>
</evidence>
<organism evidence="1 2">
    <name type="scientific">Zunongwangia atlantica 22II14-10F7</name>
    <dbReference type="NCBI Taxonomy" id="1185767"/>
    <lineage>
        <taxon>Bacteria</taxon>
        <taxon>Pseudomonadati</taxon>
        <taxon>Bacteroidota</taxon>
        <taxon>Flavobacteriia</taxon>
        <taxon>Flavobacteriales</taxon>
        <taxon>Flavobacteriaceae</taxon>
        <taxon>Zunongwangia</taxon>
    </lineage>
</organism>
<dbReference type="AlphaFoldDB" id="A0A1Y1SXL8"/>
<evidence type="ECO:0000313" key="1">
    <source>
        <dbReference type="EMBL" id="ORL43511.1"/>
    </source>
</evidence>